<feature type="transmembrane region" description="Helical" evidence="9">
    <location>
        <begin position="37"/>
        <end position="57"/>
    </location>
</feature>
<comment type="similarity">
    <text evidence="2 8">Belongs to the CPA3 antiporters (TC 2.A.63) subunit F family.</text>
</comment>
<comment type="subcellular location">
    <subcellularLocation>
        <location evidence="1 8">Cell membrane</location>
        <topology evidence="1 8">Multi-pass membrane protein</topology>
    </subcellularLocation>
</comment>
<feature type="transmembrane region" description="Helical" evidence="9">
    <location>
        <begin position="6"/>
        <end position="25"/>
    </location>
</feature>
<name>A0ABW5WV44_9STAP</name>
<proteinExistence type="inferred from homology"/>
<evidence type="ECO:0000256" key="8">
    <source>
        <dbReference type="PIRNR" id="PIRNR028784"/>
    </source>
</evidence>
<keyword evidence="8" id="KW-0406">Ion transport</keyword>
<gene>
    <name evidence="10" type="ORF">ACFSX4_06580</name>
</gene>
<evidence type="ECO:0000256" key="6">
    <source>
        <dbReference type="ARBA" id="ARBA00022989"/>
    </source>
</evidence>
<keyword evidence="8" id="KW-0050">Antiport</keyword>
<keyword evidence="4 8" id="KW-1003">Cell membrane</keyword>
<evidence type="ECO:0000256" key="9">
    <source>
        <dbReference type="SAM" id="Phobius"/>
    </source>
</evidence>
<evidence type="ECO:0000256" key="7">
    <source>
        <dbReference type="ARBA" id="ARBA00023136"/>
    </source>
</evidence>
<evidence type="ECO:0000256" key="4">
    <source>
        <dbReference type="ARBA" id="ARBA00022475"/>
    </source>
</evidence>
<evidence type="ECO:0000256" key="5">
    <source>
        <dbReference type="ARBA" id="ARBA00022692"/>
    </source>
</evidence>
<sequence>MTTVLDIVVILSLIILSISLAGLIFRMIKGPSLHDKLVALDTFGVMLMGMIALISVMVGTAQYVAVILLIGALAFISTVAFAKYLERNVLIHDDRDLDD</sequence>
<protein>
    <submittedName>
        <fullName evidence="10">Na(+)/H(+) antiporter subunit F1</fullName>
    </submittedName>
</protein>
<evidence type="ECO:0000313" key="11">
    <source>
        <dbReference type="Proteomes" id="UP001597519"/>
    </source>
</evidence>
<comment type="caution">
    <text evidence="10">The sequence shown here is derived from an EMBL/GenBank/DDBJ whole genome shotgun (WGS) entry which is preliminary data.</text>
</comment>
<accession>A0ABW5WV44</accession>
<evidence type="ECO:0000313" key="10">
    <source>
        <dbReference type="EMBL" id="MFD2830133.1"/>
    </source>
</evidence>
<keyword evidence="11" id="KW-1185">Reference proteome</keyword>
<dbReference type="RefSeq" id="WP_377772770.1">
    <property type="nucleotide sequence ID" value="NZ_JBHUOQ010000001.1"/>
</dbReference>
<evidence type="ECO:0000256" key="3">
    <source>
        <dbReference type="ARBA" id="ARBA00022448"/>
    </source>
</evidence>
<dbReference type="Pfam" id="PF04066">
    <property type="entry name" value="MrpF_PhaF"/>
    <property type="match status" value="1"/>
</dbReference>
<dbReference type="NCBIfam" id="NF009248">
    <property type="entry name" value="PRK12600.1"/>
    <property type="match status" value="1"/>
</dbReference>
<dbReference type="PANTHER" id="PTHR34702:SF1">
    <property type="entry name" value="NA(+)_H(+) ANTIPORTER SUBUNIT F"/>
    <property type="match status" value="1"/>
</dbReference>
<dbReference type="PANTHER" id="PTHR34702">
    <property type="entry name" value="NA(+)/H(+) ANTIPORTER SUBUNIT F1"/>
    <property type="match status" value="1"/>
</dbReference>
<keyword evidence="3 8" id="KW-0813">Transport</keyword>
<keyword evidence="5 9" id="KW-0812">Transmembrane</keyword>
<reference evidence="11" key="1">
    <citation type="journal article" date="2019" name="Int. J. Syst. Evol. Microbiol.">
        <title>The Global Catalogue of Microorganisms (GCM) 10K type strain sequencing project: providing services to taxonomists for standard genome sequencing and annotation.</title>
        <authorList>
            <consortium name="The Broad Institute Genomics Platform"/>
            <consortium name="The Broad Institute Genome Sequencing Center for Infectious Disease"/>
            <person name="Wu L."/>
            <person name="Ma J."/>
        </authorList>
    </citation>
    <scope>NUCLEOTIDE SEQUENCE [LARGE SCALE GENOMIC DNA]</scope>
    <source>
        <strain evidence="11">KCTC 33575</strain>
    </source>
</reference>
<organism evidence="10 11">
    <name type="scientific">Corticicoccus populi</name>
    <dbReference type="NCBI Taxonomy" id="1812821"/>
    <lineage>
        <taxon>Bacteria</taxon>
        <taxon>Bacillati</taxon>
        <taxon>Bacillota</taxon>
        <taxon>Bacilli</taxon>
        <taxon>Bacillales</taxon>
        <taxon>Staphylococcaceae</taxon>
        <taxon>Corticicoccus</taxon>
    </lineage>
</organism>
<dbReference type="InterPro" id="IPR007208">
    <property type="entry name" value="MrpF/PhaF-like"/>
</dbReference>
<evidence type="ECO:0000256" key="1">
    <source>
        <dbReference type="ARBA" id="ARBA00004651"/>
    </source>
</evidence>
<dbReference type="Proteomes" id="UP001597519">
    <property type="component" value="Unassembled WGS sequence"/>
</dbReference>
<dbReference type="PIRSF" id="PIRSF028784">
    <property type="entry name" value="MrpF"/>
    <property type="match status" value="1"/>
</dbReference>
<feature type="transmembrane region" description="Helical" evidence="9">
    <location>
        <begin position="63"/>
        <end position="85"/>
    </location>
</feature>
<dbReference type="EMBL" id="JBHUOQ010000001">
    <property type="protein sequence ID" value="MFD2830133.1"/>
    <property type="molecule type" value="Genomic_DNA"/>
</dbReference>
<evidence type="ECO:0000256" key="2">
    <source>
        <dbReference type="ARBA" id="ARBA00009212"/>
    </source>
</evidence>
<keyword evidence="6 9" id="KW-1133">Transmembrane helix</keyword>
<keyword evidence="7 8" id="KW-0472">Membrane</keyword>